<evidence type="ECO:0000313" key="3">
    <source>
        <dbReference type="Proteomes" id="UP000800981"/>
    </source>
</evidence>
<gene>
    <name evidence="2" type="ORF">G9H71_02010</name>
</gene>
<dbReference type="SUPFAM" id="SSF141868">
    <property type="entry name" value="EAL domain-like"/>
    <property type="match status" value="1"/>
</dbReference>
<evidence type="ECO:0000259" key="1">
    <source>
        <dbReference type="PROSITE" id="PS50883"/>
    </source>
</evidence>
<dbReference type="InterPro" id="IPR050706">
    <property type="entry name" value="Cyclic-di-GMP_PDE-like"/>
</dbReference>
<dbReference type="InterPro" id="IPR019278">
    <property type="entry name" value="DICT_dom"/>
</dbReference>
<keyword evidence="3" id="KW-1185">Reference proteome</keyword>
<evidence type="ECO:0000313" key="2">
    <source>
        <dbReference type="EMBL" id="NHC12557.1"/>
    </source>
</evidence>
<feature type="domain" description="EAL" evidence="1">
    <location>
        <begin position="1"/>
        <end position="244"/>
    </location>
</feature>
<dbReference type="EMBL" id="JAANNP010000001">
    <property type="protein sequence ID" value="NHC12557.1"/>
    <property type="molecule type" value="Genomic_DNA"/>
</dbReference>
<dbReference type="InterPro" id="IPR035919">
    <property type="entry name" value="EAL_sf"/>
</dbReference>
<sequence length="411" mass="42968">MPAFRDLLETGAVQPVYQPVLNLENGDVVGYEALARGPAGTGLELPAALFGLARRTGQVARLDGWCQRRAVEGALDGGALDGRLLFVNVEPEGLGDAPDVLEALPEQALARLSVVLEITERAVVSSPSALFDLVLRTRARGWGIALDDIGADPASLAVMPLLDPDVIKLDLRLVQDRPTVETAAILTAVNAHAERTGAVVLAEGIETPAHRAEALAMGARFGQGFGLGRPGRLPADPPPPPDEAVLASRGAYSPPAASPFALVSAARPVRRSSKHLLAALSRHLEDQARALGPAAVVLSTFQHARRFSGASARRFSDMASGAAFVGALGGAMPDAPAAGVRGAALAPDDPLVREWDLVVIGPHFSAALVAADRGDTDVPDAERRFDHVLTFDRGLAVAAACALMSRFRRRA</sequence>
<protein>
    <submittedName>
        <fullName evidence="2">EAL domain-containing protein</fullName>
    </submittedName>
</protein>
<organism evidence="2 3">
    <name type="scientific">Motilibacter deserti</name>
    <dbReference type="NCBI Taxonomy" id="2714956"/>
    <lineage>
        <taxon>Bacteria</taxon>
        <taxon>Bacillati</taxon>
        <taxon>Actinomycetota</taxon>
        <taxon>Actinomycetes</taxon>
        <taxon>Motilibacterales</taxon>
        <taxon>Motilibacteraceae</taxon>
        <taxon>Motilibacter</taxon>
    </lineage>
</organism>
<dbReference type="SMART" id="SM00052">
    <property type="entry name" value="EAL"/>
    <property type="match status" value="1"/>
</dbReference>
<dbReference type="PANTHER" id="PTHR33121">
    <property type="entry name" value="CYCLIC DI-GMP PHOSPHODIESTERASE PDEF"/>
    <property type="match status" value="1"/>
</dbReference>
<dbReference type="Pfam" id="PF10069">
    <property type="entry name" value="DICT"/>
    <property type="match status" value="1"/>
</dbReference>
<dbReference type="Proteomes" id="UP000800981">
    <property type="component" value="Unassembled WGS sequence"/>
</dbReference>
<dbReference type="PROSITE" id="PS50883">
    <property type="entry name" value="EAL"/>
    <property type="match status" value="1"/>
</dbReference>
<dbReference type="InterPro" id="IPR001633">
    <property type="entry name" value="EAL_dom"/>
</dbReference>
<proteinExistence type="predicted"/>
<accession>A0ABX0GS64</accession>
<dbReference type="PANTHER" id="PTHR33121:SF76">
    <property type="entry name" value="SIGNALING PROTEIN"/>
    <property type="match status" value="1"/>
</dbReference>
<dbReference type="Pfam" id="PF00563">
    <property type="entry name" value="EAL"/>
    <property type="match status" value="1"/>
</dbReference>
<reference evidence="2 3" key="1">
    <citation type="submission" date="2020-03" db="EMBL/GenBank/DDBJ databases">
        <title>Two novel Motilibacter sp.</title>
        <authorList>
            <person name="Liu S."/>
        </authorList>
    </citation>
    <scope>NUCLEOTIDE SEQUENCE [LARGE SCALE GENOMIC DNA]</scope>
    <source>
        <strain evidence="2 3">E257</strain>
    </source>
</reference>
<name>A0ABX0GS64_9ACTN</name>
<dbReference type="CDD" id="cd01948">
    <property type="entry name" value="EAL"/>
    <property type="match status" value="1"/>
</dbReference>
<comment type="caution">
    <text evidence="2">The sequence shown here is derived from an EMBL/GenBank/DDBJ whole genome shotgun (WGS) entry which is preliminary data.</text>
</comment>
<dbReference type="Gene3D" id="3.20.20.450">
    <property type="entry name" value="EAL domain"/>
    <property type="match status" value="1"/>
</dbReference>